<dbReference type="EMBL" id="JAQRFI010000159">
    <property type="protein sequence ID" value="MDC9591760.1"/>
    <property type="molecule type" value="Genomic_DNA"/>
</dbReference>
<keyword evidence="4" id="KW-1185">Reference proteome</keyword>
<dbReference type="Gene3D" id="1.10.3210.40">
    <property type="match status" value="1"/>
</dbReference>
<name>A0ABT5LKW0_9GAMM</name>
<dbReference type="InterPro" id="IPR011119">
    <property type="entry name" value="Unchr_helicase_relaxase_TraI"/>
</dbReference>
<evidence type="ECO:0000256" key="1">
    <source>
        <dbReference type="SAM" id="MobiDB-lite"/>
    </source>
</evidence>
<evidence type="ECO:0000313" key="4">
    <source>
        <dbReference type="Proteomes" id="UP001217178"/>
    </source>
</evidence>
<proteinExistence type="predicted"/>
<feature type="domain" description="Uncharacterised" evidence="2">
    <location>
        <begin position="32"/>
        <end position="240"/>
    </location>
</feature>
<gene>
    <name evidence="3" type="ORF">PSI23_21395</name>
</gene>
<sequence>MFARFKSHFTRPPASQKKSSEQKTREIRDNGGYFRPQSADALLATPLRRQCLQQLWQNSKLPEGLYQRFYLAPVKQLLGSVQKIPASPEGEWSDSGGFADLTLQFTPCAVRLAKGHLLPPGVAPETQAVQSVLWQAVVFWSALFYHLPLLRQVEGELDDGHYWQPGWWTPERRFRFRFRSSQPDLSALLEAMIATRLLPEEAVSWLFLVPAAWTCLVLRLGGHPSDVPLIEALLQDAAMQVQSPLLKSAGLAERPVTDSVSIPTDSGVVAPISVSATPSAADQPVCDDTQALLSLFQLNDEVSEQINANDNHIDFKSSKHTRKKPKSVAPTGN</sequence>
<feature type="region of interest" description="Disordered" evidence="1">
    <location>
        <begin position="1"/>
        <end position="34"/>
    </location>
</feature>
<dbReference type="NCBIfam" id="TIGR03760">
    <property type="entry name" value="ICE_TraI_Pfluor"/>
    <property type="match status" value="1"/>
</dbReference>
<reference evidence="3 4" key="1">
    <citation type="submission" date="2023-02" db="EMBL/GenBank/DDBJ databases">
        <title>Entomopathogenic bacteria.</title>
        <authorList>
            <person name="Machado R.A."/>
        </authorList>
    </citation>
    <scope>NUCLEOTIDE SEQUENCE [LARGE SCALE GENOMIC DNA]</scope>
    <source>
        <strain evidence="3 4">XENO-10</strain>
    </source>
</reference>
<dbReference type="Pfam" id="PF07514">
    <property type="entry name" value="TraI_2"/>
    <property type="match status" value="1"/>
</dbReference>
<dbReference type="RefSeq" id="WP_273556962.1">
    <property type="nucleotide sequence ID" value="NZ_JAQRFI010000159.1"/>
</dbReference>
<evidence type="ECO:0000259" key="2">
    <source>
        <dbReference type="Pfam" id="PF07514"/>
    </source>
</evidence>
<comment type="caution">
    <text evidence="3">The sequence shown here is derived from an EMBL/GenBank/DDBJ whole genome shotgun (WGS) entry which is preliminary data.</text>
</comment>
<organism evidence="3 4">
    <name type="scientific">Xenorhabdus yunnanensis</name>
    <dbReference type="NCBI Taxonomy" id="3025878"/>
    <lineage>
        <taxon>Bacteria</taxon>
        <taxon>Pseudomonadati</taxon>
        <taxon>Pseudomonadota</taxon>
        <taxon>Gammaproteobacteria</taxon>
        <taxon>Enterobacterales</taxon>
        <taxon>Morganellaceae</taxon>
        <taxon>Xenorhabdus</taxon>
    </lineage>
</organism>
<feature type="compositionally biased region" description="Basic and acidic residues" evidence="1">
    <location>
        <begin position="18"/>
        <end position="29"/>
    </location>
</feature>
<accession>A0ABT5LKW0</accession>
<dbReference type="InterPro" id="IPR022391">
    <property type="entry name" value="ICE_relaxase_PFGI-1"/>
</dbReference>
<protein>
    <submittedName>
        <fullName evidence="3">TraI domain-containing protein</fullName>
    </submittedName>
</protein>
<evidence type="ECO:0000313" key="3">
    <source>
        <dbReference type="EMBL" id="MDC9591760.1"/>
    </source>
</evidence>
<dbReference type="Proteomes" id="UP001217178">
    <property type="component" value="Unassembled WGS sequence"/>
</dbReference>